<comment type="similarity">
    <text evidence="1 7">Belongs to the glycosyl hydrolase 5 (cellulase A) family.</text>
</comment>
<gene>
    <name evidence="10" type="ORF">E7101_14285</name>
</gene>
<evidence type="ECO:0000259" key="9">
    <source>
        <dbReference type="Pfam" id="PF00150"/>
    </source>
</evidence>
<dbReference type="Pfam" id="PF00150">
    <property type="entry name" value="Cellulase"/>
    <property type="match status" value="1"/>
</dbReference>
<dbReference type="SUPFAM" id="SSF51445">
    <property type="entry name" value="(Trans)glycosidases"/>
    <property type="match status" value="1"/>
</dbReference>
<dbReference type="InterPro" id="IPR001547">
    <property type="entry name" value="Glyco_hydro_5"/>
</dbReference>
<organism evidence="10 11">
    <name type="scientific">Xylanibacter ruminicola</name>
    <name type="common">Prevotella ruminicola</name>
    <dbReference type="NCBI Taxonomy" id="839"/>
    <lineage>
        <taxon>Bacteria</taxon>
        <taxon>Pseudomonadati</taxon>
        <taxon>Bacteroidota</taxon>
        <taxon>Bacteroidia</taxon>
        <taxon>Bacteroidales</taxon>
        <taxon>Prevotellaceae</taxon>
        <taxon>Xylanibacter</taxon>
    </lineage>
</organism>
<evidence type="ECO:0000256" key="3">
    <source>
        <dbReference type="ARBA" id="ARBA00023001"/>
    </source>
</evidence>
<evidence type="ECO:0000256" key="8">
    <source>
        <dbReference type="SAM" id="SignalP"/>
    </source>
</evidence>
<protein>
    <submittedName>
        <fullName evidence="10">Glycoside hydrolase family 5 protein</fullName>
    </submittedName>
</protein>
<keyword evidence="4" id="KW-0119">Carbohydrate metabolism</keyword>
<evidence type="ECO:0000256" key="6">
    <source>
        <dbReference type="ARBA" id="ARBA00023326"/>
    </source>
</evidence>
<feature type="signal peptide" evidence="8">
    <location>
        <begin position="1"/>
        <end position="22"/>
    </location>
</feature>
<evidence type="ECO:0000256" key="5">
    <source>
        <dbReference type="ARBA" id="ARBA00023295"/>
    </source>
</evidence>
<keyword evidence="8" id="KW-0732">Signal</keyword>
<dbReference type="InterPro" id="IPR017853">
    <property type="entry name" value="GH"/>
</dbReference>
<dbReference type="AlphaFoldDB" id="A0A9D5P2J5"/>
<keyword evidence="2 7" id="KW-0378">Hydrolase</keyword>
<dbReference type="GO" id="GO:0008422">
    <property type="term" value="F:beta-glucosidase activity"/>
    <property type="evidence" value="ECO:0007669"/>
    <property type="project" value="TreeGrafter"/>
</dbReference>
<feature type="domain" description="Glycoside hydrolase family 5" evidence="9">
    <location>
        <begin position="67"/>
        <end position="365"/>
    </location>
</feature>
<dbReference type="GO" id="GO:0030245">
    <property type="term" value="P:cellulose catabolic process"/>
    <property type="evidence" value="ECO:0007669"/>
    <property type="project" value="UniProtKB-KW"/>
</dbReference>
<dbReference type="EMBL" id="SUYC01000023">
    <property type="protein sequence ID" value="MBE6272093.1"/>
    <property type="molecule type" value="Genomic_DNA"/>
</dbReference>
<feature type="chain" id="PRO_5038911290" evidence="8">
    <location>
        <begin position="23"/>
        <end position="585"/>
    </location>
</feature>
<dbReference type="Proteomes" id="UP000806522">
    <property type="component" value="Unassembled WGS sequence"/>
</dbReference>
<keyword evidence="6" id="KW-0624">Polysaccharide degradation</keyword>
<dbReference type="PANTHER" id="PTHR31297">
    <property type="entry name" value="GLUCAN ENDO-1,6-BETA-GLUCOSIDASE B"/>
    <property type="match status" value="1"/>
</dbReference>
<keyword evidence="3" id="KW-0136">Cellulose degradation</keyword>
<sequence length="585" mass="65635">MNKKFTTALIFMASLFGLQIQAQEFETATEAVKNMGVGWNLGNTLEANSQTYHDFTKDNYWGQQGLESETCWGQSKAKPELIKMMKDAGFGAIRVPVTWYNHMDKDGKVNAEWMKRVHEVVDYVINQGLYCIVNVHHDTGADSDSFKSWIKADEANYSQNKARYENLWQQIAEEFKDYDEHLLFESYNEMLDKLNSWCFASFASTNKYDAAVATSAYNAINSYAQSFVTTVRNTGGNNTTRNLVVNTYGACNGYDTWNTHLKDPLTNLTIPEGETNHIAVQIHAYPSIEKGINGYKSLVDDMYSALNTNFVSKGIPVIIGEWGTSNVDKGTGKTDYDVRRDAMFEFVDYWVKSAKDLGMATFYWMGLSDGAYREIPAFNQADLAERIVKAYHGDNYHGEYPTATIEHIVKYTSDWAEAFLYGDWSDNTIKVSDYKSISVELDKAYGDKLQIKVYGDKNGKDKDGNIQYKTQEAKVSSNSSTTTVTFNASALGTNIYRITLQTLGGKQSVRVKSAKLIKTDGTEMAGNVAVGWGCEVTGEAIKSTSGICTINTVNTNDRIYNLQGQQIAQPQRGIYIQNGKKYFTK</sequence>
<keyword evidence="5 7" id="KW-0326">Glycosidase</keyword>
<proteinExistence type="inferred from homology"/>
<evidence type="ECO:0000256" key="7">
    <source>
        <dbReference type="RuleBase" id="RU361153"/>
    </source>
</evidence>
<evidence type="ECO:0000256" key="1">
    <source>
        <dbReference type="ARBA" id="ARBA00005641"/>
    </source>
</evidence>
<comment type="caution">
    <text evidence="10">The sequence shown here is derived from an EMBL/GenBank/DDBJ whole genome shotgun (WGS) entry which is preliminary data.</text>
</comment>
<dbReference type="Gene3D" id="3.20.20.80">
    <property type="entry name" value="Glycosidases"/>
    <property type="match status" value="1"/>
</dbReference>
<evidence type="ECO:0000313" key="11">
    <source>
        <dbReference type="Proteomes" id="UP000806522"/>
    </source>
</evidence>
<evidence type="ECO:0000256" key="4">
    <source>
        <dbReference type="ARBA" id="ARBA00023277"/>
    </source>
</evidence>
<evidence type="ECO:0000256" key="2">
    <source>
        <dbReference type="ARBA" id="ARBA00022801"/>
    </source>
</evidence>
<dbReference type="GO" id="GO:0005576">
    <property type="term" value="C:extracellular region"/>
    <property type="evidence" value="ECO:0007669"/>
    <property type="project" value="TreeGrafter"/>
</dbReference>
<dbReference type="InterPro" id="IPR050386">
    <property type="entry name" value="Glycosyl_hydrolase_5"/>
</dbReference>
<name>A0A9D5P2J5_XYLRU</name>
<evidence type="ECO:0000313" key="10">
    <source>
        <dbReference type="EMBL" id="MBE6272093.1"/>
    </source>
</evidence>
<reference evidence="10" key="1">
    <citation type="submission" date="2019-04" db="EMBL/GenBank/DDBJ databases">
        <title>Evolution of Biomass-Degrading Anaerobic Consortia Revealed by Metagenomics.</title>
        <authorList>
            <person name="Peng X."/>
        </authorList>
    </citation>
    <scope>NUCLEOTIDE SEQUENCE</scope>
    <source>
        <strain evidence="10">SIG140</strain>
    </source>
</reference>
<accession>A0A9D5P2J5</accession>
<dbReference type="PANTHER" id="PTHR31297:SF41">
    <property type="entry name" value="ENDOGLUCANASE, PUTATIVE (AFU_ORTHOLOGUE AFUA_5G01830)-RELATED"/>
    <property type="match status" value="1"/>
</dbReference>
<dbReference type="GO" id="GO:0009986">
    <property type="term" value="C:cell surface"/>
    <property type="evidence" value="ECO:0007669"/>
    <property type="project" value="TreeGrafter"/>
</dbReference>